<feature type="coiled-coil region" evidence="1">
    <location>
        <begin position="70"/>
        <end position="121"/>
    </location>
</feature>
<dbReference type="AlphaFoldDB" id="A0A4R6C6Q6"/>
<organism evidence="3 4">
    <name type="scientific">Macrococcoides canis</name>
    <dbReference type="NCBI Taxonomy" id="1855823"/>
    <lineage>
        <taxon>Bacteria</taxon>
        <taxon>Bacillati</taxon>
        <taxon>Bacillota</taxon>
        <taxon>Bacilli</taxon>
        <taxon>Bacillales</taxon>
        <taxon>Staphylococcaceae</taxon>
        <taxon>Macrococcoides</taxon>
    </lineage>
</organism>
<evidence type="ECO:0008006" key="5">
    <source>
        <dbReference type="Google" id="ProtNLM"/>
    </source>
</evidence>
<protein>
    <recommendedName>
        <fullName evidence="5">DUF4355 domain-containing protein</fullName>
    </recommendedName>
</protein>
<proteinExistence type="predicted"/>
<evidence type="ECO:0000256" key="1">
    <source>
        <dbReference type="SAM" id="Coils"/>
    </source>
</evidence>
<dbReference type="EMBL" id="SDQG01000001">
    <property type="protein sequence ID" value="TDM18123.1"/>
    <property type="molecule type" value="Genomic_DNA"/>
</dbReference>
<feature type="region of interest" description="Disordered" evidence="2">
    <location>
        <begin position="175"/>
        <end position="230"/>
    </location>
</feature>
<dbReference type="Proteomes" id="UP000294865">
    <property type="component" value="Unassembled WGS sequence"/>
</dbReference>
<keyword evidence="1" id="KW-0175">Coiled coil</keyword>
<dbReference type="Pfam" id="PF06810">
    <property type="entry name" value="Phage_scaffold"/>
    <property type="match status" value="1"/>
</dbReference>
<name>A0A4R6C6Q6_9STAP</name>
<feature type="compositionally biased region" description="Basic residues" evidence="2">
    <location>
        <begin position="221"/>
        <end position="230"/>
    </location>
</feature>
<evidence type="ECO:0000313" key="3">
    <source>
        <dbReference type="EMBL" id="TDM18123.1"/>
    </source>
</evidence>
<evidence type="ECO:0000256" key="2">
    <source>
        <dbReference type="SAM" id="MobiDB-lite"/>
    </source>
</evidence>
<dbReference type="InterPro" id="IPR009636">
    <property type="entry name" value="SCAF"/>
</dbReference>
<gene>
    <name evidence="3" type="ORF">ETI04_01135</name>
</gene>
<feature type="compositionally biased region" description="Basic and acidic residues" evidence="2">
    <location>
        <begin position="211"/>
        <end position="220"/>
    </location>
</feature>
<accession>A0A4R6C6Q6</accession>
<reference evidence="3 4" key="1">
    <citation type="submission" date="2019-01" db="EMBL/GenBank/DDBJ databases">
        <title>Draft genome sequences of Macrococcus caseolyticus, Macrococcus canis, Macrococcus bohemicus and Macrococcus goetzii.</title>
        <authorList>
            <person name="Mazhar S."/>
            <person name="Altermann E."/>
            <person name="Hill C."/>
            <person name="Mcauliffe O."/>
        </authorList>
    </citation>
    <scope>NUCLEOTIDE SEQUENCE [LARGE SCALE GENOMIC DNA]</scope>
    <source>
        <strain evidence="3 4">DPC7162</strain>
    </source>
</reference>
<sequence length="230" mass="25957">MPLDLSKVAKSRNVCTSVLYYPNAVVQRIKTRRSNSMRRKFLEDLGLEVETINEIMKEHGKTVGRKDTQIDELEKDLENRDKQLKDLENNPKIDPELQNKLNEYSEENKKLKDERRDIILNAAIEVATAKDAHNPKAVLKLINRESLEVQEDGTIKGLDEAISSLRESDSYLFTAVNSDETPPGNDDSDKQDHVKPPNNLNPGGQQGNGGKDPDLSEVGKAHAKRLFNKE</sequence>
<evidence type="ECO:0000313" key="4">
    <source>
        <dbReference type="Proteomes" id="UP000294865"/>
    </source>
</evidence>
<comment type="caution">
    <text evidence="3">The sequence shown here is derived from an EMBL/GenBank/DDBJ whole genome shotgun (WGS) entry which is preliminary data.</text>
</comment>